<reference evidence="10" key="1">
    <citation type="submission" date="2022-11" db="UniProtKB">
        <authorList>
            <consortium name="WormBaseParasite"/>
        </authorList>
    </citation>
    <scope>IDENTIFICATION</scope>
</reference>
<dbReference type="Pfam" id="PF00155">
    <property type="entry name" value="Aminotran_1_2"/>
    <property type="match status" value="1"/>
</dbReference>
<dbReference type="PANTHER" id="PTHR43807">
    <property type="entry name" value="FI04487P"/>
    <property type="match status" value="1"/>
</dbReference>
<dbReference type="InterPro" id="IPR004217">
    <property type="entry name" value="Tim10-like"/>
</dbReference>
<keyword evidence="4" id="KW-0808">Transferase</keyword>
<evidence type="ECO:0000256" key="6">
    <source>
        <dbReference type="ARBA" id="ARBA00024016"/>
    </source>
</evidence>
<dbReference type="CDD" id="cd00609">
    <property type="entry name" value="AAT_like"/>
    <property type="match status" value="1"/>
</dbReference>
<dbReference type="Pfam" id="PF02953">
    <property type="entry name" value="zf-Tim10_DDP"/>
    <property type="match status" value="1"/>
</dbReference>
<dbReference type="FunFam" id="3.40.640.10:FF:000024">
    <property type="entry name" value="Kynurenine--oxoglutarate transaminase 3"/>
    <property type="match status" value="1"/>
</dbReference>
<dbReference type="InterPro" id="IPR015422">
    <property type="entry name" value="PyrdxlP-dep_Trfase_small"/>
</dbReference>
<dbReference type="SUPFAM" id="SSF53383">
    <property type="entry name" value="PLP-dependent transferases"/>
    <property type="match status" value="1"/>
</dbReference>
<dbReference type="InterPro" id="IPR035427">
    <property type="entry name" value="Tim10-like_dom_sf"/>
</dbReference>
<keyword evidence="9" id="KW-1185">Reference proteome</keyword>
<evidence type="ECO:0000259" key="7">
    <source>
        <dbReference type="Pfam" id="PF00155"/>
    </source>
</evidence>
<feature type="domain" description="Tim10-like" evidence="8">
    <location>
        <begin position="411"/>
        <end position="468"/>
    </location>
</feature>
<comment type="similarity">
    <text evidence="2">Belongs to the class-I pyridoxal-phosphate-dependent aminotransferase family.</text>
</comment>
<comment type="cofactor">
    <cofactor evidence="1">
        <name>pyridoxal 5'-phosphate</name>
        <dbReference type="ChEBI" id="CHEBI:597326"/>
    </cofactor>
</comment>
<sequence>MPGSYRDFPPKSPQCHRFAERVEDVKPSVWVEFTGLAAECKAVNIGQGFPDSPMPRFVARMLENVAQHPERTDWHQYSRGFGHPRLTNALAKVYSSTLGVNVNAQTNVLVTVGAYLSLYYSFMGWLNNGDEVIVLDPAFDCYVPQILMAGGVPIPVVLSLPADPKSSADYTLNVKTIEEKISERTKMIVVNNPHNPTGKLFTQEELEKIADIAGRHNLLVVADEVYEWHVYGGKKMMRFASLPGMYERTITIGSAGKAFSVTGWKLGWSVAPAELLEPLRRIHQNCVFTCPTPIQEAVAEAFEKELEILKTNPAESYLKKGITLDLIRQRDRMASILRSAGMKPIIPDSDETNDPLDFRFVRWMCREKKLAMIPNSAFYTDINKQDNDHFVRVCFFKTANMVENATETDLKTFKDFLTQYNAVAEQCFISCITDFTTRTVNNAEDQCCSNCLDKFLKMTQRMSLRFQEHQLIQNEAQEPLGLK</sequence>
<organism evidence="9 10">
    <name type="scientific">Setaria digitata</name>
    <dbReference type="NCBI Taxonomy" id="48799"/>
    <lineage>
        <taxon>Eukaryota</taxon>
        <taxon>Metazoa</taxon>
        <taxon>Ecdysozoa</taxon>
        <taxon>Nematoda</taxon>
        <taxon>Chromadorea</taxon>
        <taxon>Rhabditida</taxon>
        <taxon>Spirurina</taxon>
        <taxon>Spiruromorpha</taxon>
        <taxon>Filarioidea</taxon>
        <taxon>Setariidae</taxon>
        <taxon>Setaria</taxon>
    </lineage>
</organism>
<accession>A0A915Q773</accession>
<evidence type="ECO:0000313" key="10">
    <source>
        <dbReference type="WBParaSite" id="sdigi.contig79.g3802.t1"/>
    </source>
</evidence>
<dbReference type="Gene3D" id="3.90.1150.10">
    <property type="entry name" value="Aspartate Aminotransferase, domain 1"/>
    <property type="match status" value="1"/>
</dbReference>
<dbReference type="WBParaSite" id="sdigi.contig79.g3802.t1">
    <property type="protein sequence ID" value="sdigi.contig79.g3802.t1"/>
    <property type="gene ID" value="sdigi.contig79.g3802"/>
</dbReference>
<dbReference type="Gene3D" id="1.10.287.810">
    <property type="entry name" value="Mitochondrial import inner membrane translocase subunit tim13 like domains"/>
    <property type="match status" value="1"/>
</dbReference>
<dbReference type="PANTHER" id="PTHR43807:SF20">
    <property type="entry name" value="FI04487P"/>
    <property type="match status" value="1"/>
</dbReference>
<dbReference type="Proteomes" id="UP000887581">
    <property type="component" value="Unplaced"/>
</dbReference>
<evidence type="ECO:0000256" key="2">
    <source>
        <dbReference type="ARBA" id="ARBA00007441"/>
    </source>
</evidence>
<dbReference type="AlphaFoldDB" id="A0A915Q773"/>
<dbReference type="GO" id="GO:0030170">
    <property type="term" value="F:pyridoxal phosphate binding"/>
    <property type="evidence" value="ECO:0007669"/>
    <property type="project" value="InterPro"/>
</dbReference>
<evidence type="ECO:0000259" key="8">
    <source>
        <dbReference type="Pfam" id="PF02953"/>
    </source>
</evidence>
<name>A0A915Q773_9BILA</name>
<dbReference type="GO" id="GO:0005739">
    <property type="term" value="C:mitochondrion"/>
    <property type="evidence" value="ECO:0007669"/>
    <property type="project" value="TreeGrafter"/>
</dbReference>
<dbReference type="SUPFAM" id="SSF144122">
    <property type="entry name" value="Tim10-like"/>
    <property type="match status" value="1"/>
</dbReference>
<dbReference type="InterPro" id="IPR004839">
    <property type="entry name" value="Aminotransferase_I/II_large"/>
</dbReference>
<evidence type="ECO:0000256" key="1">
    <source>
        <dbReference type="ARBA" id="ARBA00001933"/>
    </source>
</evidence>
<dbReference type="InterPro" id="IPR015421">
    <property type="entry name" value="PyrdxlP-dep_Trfase_major"/>
</dbReference>
<evidence type="ECO:0000256" key="4">
    <source>
        <dbReference type="ARBA" id="ARBA00022679"/>
    </source>
</evidence>
<keyword evidence="3" id="KW-0032">Aminotransferase</keyword>
<dbReference type="InterPro" id="IPR015424">
    <property type="entry name" value="PyrdxlP-dep_Trfase"/>
</dbReference>
<dbReference type="GO" id="GO:0016212">
    <property type="term" value="F:kynurenine-oxoglutarate transaminase activity"/>
    <property type="evidence" value="ECO:0007669"/>
    <property type="project" value="TreeGrafter"/>
</dbReference>
<evidence type="ECO:0000256" key="3">
    <source>
        <dbReference type="ARBA" id="ARBA00022576"/>
    </source>
</evidence>
<keyword evidence="5" id="KW-0663">Pyridoxal phosphate</keyword>
<comment type="pathway">
    <text evidence="6">Amino-acid degradation; L-kynurenine degradation; kynurenate from L-kynurenine: step 1/2.</text>
</comment>
<dbReference type="Gene3D" id="3.40.640.10">
    <property type="entry name" value="Type I PLP-dependent aspartate aminotransferase-like (Major domain)"/>
    <property type="match status" value="1"/>
</dbReference>
<proteinExistence type="inferred from homology"/>
<feature type="domain" description="Aminotransferase class I/classII large" evidence="7">
    <location>
        <begin position="45"/>
        <end position="406"/>
    </location>
</feature>
<evidence type="ECO:0000256" key="5">
    <source>
        <dbReference type="ARBA" id="ARBA00022898"/>
    </source>
</evidence>
<evidence type="ECO:0000313" key="9">
    <source>
        <dbReference type="Proteomes" id="UP000887581"/>
    </source>
</evidence>
<protein>
    <submittedName>
        <fullName evidence="10">Aminotransferase class I/classII domain-containing protein</fullName>
    </submittedName>
</protein>
<dbReference type="InterPro" id="IPR051326">
    <property type="entry name" value="Kynurenine-oxoglutarate_AT"/>
</dbReference>